<dbReference type="PROSITE" id="PS51257">
    <property type="entry name" value="PROKAR_LIPOPROTEIN"/>
    <property type="match status" value="1"/>
</dbReference>
<dbReference type="RefSeq" id="WP_083324421.1">
    <property type="nucleotide sequence ID" value="NZ_JAFFGT010000041.1"/>
</dbReference>
<dbReference type="Proteomes" id="UP001206890">
    <property type="component" value="Unassembled WGS sequence"/>
</dbReference>
<evidence type="ECO:0000313" key="3">
    <source>
        <dbReference type="EMBL" id="MCT2118643.1"/>
    </source>
</evidence>
<dbReference type="PROSITE" id="PS51704">
    <property type="entry name" value="GP_PDE"/>
    <property type="match status" value="1"/>
</dbReference>
<reference evidence="3" key="1">
    <citation type="submission" date="2022-04" db="EMBL/GenBank/DDBJ databases">
        <title>Human microbiome associated bacterial genomes.</title>
        <authorList>
            <person name="Sandstrom S."/>
            <person name="Salamzade R."/>
            <person name="Kalan L.R."/>
        </authorList>
    </citation>
    <scope>NUCLEOTIDE SEQUENCE</scope>
    <source>
        <strain evidence="3">P3-SID1762</strain>
    </source>
</reference>
<feature type="chain" id="PRO_5043733826" evidence="1">
    <location>
        <begin position="28"/>
        <end position="376"/>
    </location>
</feature>
<dbReference type="PROSITE" id="PS50007">
    <property type="entry name" value="PIPLC_X_DOMAIN"/>
    <property type="match status" value="1"/>
</dbReference>
<dbReference type="Gene3D" id="3.20.20.190">
    <property type="entry name" value="Phosphatidylinositol (PI) phosphodiesterase"/>
    <property type="match status" value="1"/>
</dbReference>
<dbReference type="SUPFAM" id="SSF51695">
    <property type="entry name" value="PLC-like phosphodiesterases"/>
    <property type="match status" value="1"/>
</dbReference>
<dbReference type="GO" id="GO:0008081">
    <property type="term" value="F:phosphoric diester hydrolase activity"/>
    <property type="evidence" value="ECO:0007669"/>
    <property type="project" value="InterPro"/>
</dbReference>
<dbReference type="EMBL" id="JALXTC010000069">
    <property type="protein sequence ID" value="MCT2118643.1"/>
    <property type="molecule type" value="Genomic_DNA"/>
</dbReference>
<dbReference type="PANTHER" id="PTHR46211">
    <property type="entry name" value="GLYCEROPHOSPHORYL DIESTER PHOSPHODIESTERASE"/>
    <property type="match status" value="1"/>
</dbReference>
<dbReference type="InterPro" id="IPR017946">
    <property type="entry name" value="PLC-like_Pdiesterase_TIM-brl"/>
</dbReference>
<accession>A0AAW5QCD2</accession>
<evidence type="ECO:0000313" key="4">
    <source>
        <dbReference type="Proteomes" id="UP001206890"/>
    </source>
</evidence>
<dbReference type="AlphaFoldDB" id="A0AAW5QCD2"/>
<dbReference type="Pfam" id="PF03009">
    <property type="entry name" value="GDPD"/>
    <property type="match status" value="1"/>
</dbReference>
<organism evidence="3 4">
    <name type="scientific">Dietzia cinnamea</name>
    <dbReference type="NCBI Taxonomy" id="321318"/>
    <lineage>
        <taxon>Bacteria</taxon>
        <taxon>Bacillati</taxon>
        <taxon>Actinomycetota</taxon>
        <taxon>Actinomycetes</taxon>
        <taxon>Mycobacteriales</taxon>
        <taxon>Dietziaceae</taxon>
        <taxon>Dietzia</taxon>
    </lineage>
</organism>
<name>A0AAW5QCD2_9ACTN</name>
<evidence type="ECO:0000256" key="1">
    <source>
        <dbReference type="SAM" id="SignalP"/>
    </source>
</evidence>
<keyword evidence="1" id="KW-0732">Signal</keyword>
<protein>
    <submittedName>
        <fullName evidence="3">Glycerophosphodiester phosphodiesterase</fullName>
    </submittedName>
</protein>
<evidence type="ECO:0000259" key="2">
    <source>
        <dbReference type="PROSITE" id="PS51704"/>
    </source>
</evidence>
<sequence>MRSTRALSTVGATALGCLLTASVTVSAAPTGSLGAGGPLGSLDVVGSLDPSEGEFDLQAHRGGVGLHVESSPQAFSHALELGVTTLELDTQVTADGEVVVTHDRRPRTDVCQDTEPVTAGDPLFPYMDNYIHELTLAQVRTLDCGSIRRPGYPDQQTHPGQQMMLLSELFDLVKAHGADGPDGVRMNIETKVEAGAPSETAPREEFVSAVHREIAASGLEHQITIQSFDWGALMAMHELAPGLPLVALTNHDFLGIGAETPSPWLGGIDIADFDGDGVAAAASIDGVVAYSPVATHPDQGCTVGVNTCRPYVTRDMVDRAHAHGLEIIPWTVNNVPTMEYLMDVGVDGIITDYPNLLRDLMAERGLSLPRQYTAEG</sequence>
<proteinExistence type="predicted"/>
<gene>
    <name evidence="3" type="ORF">M3D93_12940</name>
</gene>
<feature type="signal peptide" evidence="1">
    <location>
        <begin position="1"/>
        <end position="27"/>
    </location>
</feature>
<dbReference type="InterPro" id="IPR030395">
    <property type="entry name" value="GP_PDE_dom"/>
</dbReference>
<dbReference type="GO" id="GO:0006629">
    <property type="term" value="P:lipid metabolic process"/>
    <property type="evidence" value="ECO:0007669"/>
    <property type="project" value="InterPro"/>
</dbReference>
<comment type="caution">
    <text evidence="3">The sequence shown here is derived from an EMBL/GenBank/DDBJ whole genome shotgun (WGS) entry which is preliminary data.</text>
</comment>
<feature type="domain" description="GP-PDE" evidence="2">
    <location>
        <begin position="55"/>
        <end position="361"/>
    </location>
</feature>
<dbReference type="PANTHER" id="PTHR46211:SF14">
    <property type="entry name" value="GLYCEROPHOSPHODIESTER PHOSPHODIESTERASE"/>
    <property type="match status" value="1"/>
</dbReference>